<dbReference type="GO" id="GO:0006574">
    <property type="term" value="P:L-valine catabolic process"/>
    <property type="evidence" value="ECO:0007669"/>
    <property type="project" value="TreeGrafter"/>
</dbReference>
<organism evidence="3">
    <name type="scientific">Hemiselmis tepida</name>
    <dbReference type="NCBI Taxonomy" id="464990"/>
    <lineage>
        <taxon>Eukaryota</taxon>
        <taxon>Cryptophyceae</taxon>
        <taxon>Cryptomonadales</taxon>
        <taxon>Hemiselmidaceae</taxon>
        <taxon>Hemiselmis</taxon>
    </lineage>
</organism>
<protein>
    <recommendedName>
        <fullName evidence="2">Aldehyde dehydrogenase domain-containing protein</fullName>
    </recommendedName>
</protein>
<sequence>MVKLCELADQAGFPAGTLNVVHGTHDCVNFLCDAPEIRALSFVGSNQAGEHIWNRGGKAGKRMQINMAAKNHAAILPDASRAHVTDSLVGAAFGAAGQRCMALSTVVCVGETSEWMSDVADKAAALKVGAGSDPSTDVGPLISPAAKQRVEGLIQSAVDEGATILLDGRGCRPEGAPEGNFVGPTIITGVKPHMRCYREEIFGPVLVCMEASSLQEAIQIINANRWANGSAVFTASGSSAREFQNRIHAGNVGINVPIPVPLPFFSFTGAKGSMLGDLHFYGKEGVQFFTKPKTVTANWTPDAAAGVRTAMPILGSK</sequence>
<dbReference type="Pfam" id="PF00171">
    <property type="entry name" value="Aldedh"/>
    <property type="match status" value="1"/>
</dbReference>
<dbReference type="InterPro" id="IPR015590">
    <property type="entry name" value="Aldehyde_DH_dom"/>
</dbReference>
<reference evidence="3" key="1">
    <citation type="submission" date="2021-01" db="EMBL/GenBank/DDBJ databases">
        <authorList>
            <person name="Corre E."/>
            <person name="Pelletier E."/>
            <person name="Niang G."/>
            <person name="Scheremetjew M."/>
            <person name="Finn R."/>
            <person name="Kale V."/>
            <person name="Holt S."/>
            <person name="Cochrane G."/>
            <person name="Meng A."/>
            <person name="Brown T."/>
            <person name="Cohen L."/>
        </authorList>
    </citation>
    <scope>NUCLEOTIDE SEQUENCE</scope>
    <source>
        <strain evidence="3">CCMP443</strain>
    </source>
</reference>
<feature type="domain" description="Aldehyde dehydrogenase" evidence="2">
    <location>
        <begin position="2"/>
        <end position="295"/>
    </location>
</feature>
<gene>
    <name evidence="3" type="ORF">HTEP1355_LOCUS10888</name>
</gene>
<dbReference type="Gene3D" id="3.40.605.10">
    <property type="entry name" value="Aldehyde Dehydrogenase, Chain A, domain 1"/>
    <property type="match status" value="1"/>
</dbReference>
<evidence type="ECO:0000256" key="1">
    <source>
        <dbReference type="ARBA" id="ARBA00009986"/>
    </source>
</evidence>
<dbReference type="AlphaFoldDB" id="A0A7S0YWS7"/>
<name>A0A7S0YWS7_9CRYP</name>
<dbReference type="InterPro" id="IPR016163">
    <property type="entry name" value="Ald_DH_C"/>
</dbReference>
<dbReference type="GO" id="GO:0004491">
    <property type="term" value="F:methylmalonate-semialdehyde dehydrogenase (acylating, NAD) activity"/>
    <property type="evidence" value="ECO:0007669"/>
    <property type="project" value="InterPro"/>
</dbReference>
<dbReference type="InterPro" id="IPR016162">
    <property type="entry name" value="Ald_DH_N"/>
</dbReference>
<evidence type="ECO:0000313" key="3">
    <source>
        <dbReference type="EMBL" id="CAD8797247.1"/>
    </source>
</evidence>
<proteinExistence type="inferred from homology"/>
<dbReference type="SUPFAM" id="SSF53720">
    <property type="entry name" value="ALDH-like"/>
    <property type="match status" value="1"/>
</dbReference>
<dbReference type="PANTHER" id="PTHR43866">
    <property type="entry name" value="MALONATE-SEMIALDEHYDE DEHYDROGENASE"/>
    <property type="match status" value="1"/>
</dbReference>
<dbReference type="EMBL" id="HBFN01018597">
    <property type="protein sequence ID" value="CAD8797247.1"/>
    <property type="molecule type" value="Transcribed_RNA"/>
</dbReference>
<dbReference type="PANTHER" id="PTHR43866:SF3">
    <property type="entry name" value="METHYLMALONATE-SEMIALDEHYDE DEHYDROGENASE [ACYLATING], MITOCHONDRIAL"/>
    <property type="match status" value="1"/>
</dbReference>
<dbReference type="InterPro" id="IPR016161">
    <property type="entry name" value="Ald_DH/histidinol_DH"/>
</dbReference>
<dbReference type="InterPro" id="IPR010061">
    <property type="entry name" value="MeMal-semiAld_DH"/>
</dbReference>
<comment type="similarity">
    <text evidence="1">Belongs to the aldehyde dehydrogenase family.</text>
</comment>
<dbReference type="GO" id="GO:0005739">
    <property type="term" value="C:mitochondrion"/>
    <property type="evidence" value="ECO:0007669"/>
    <property type="project" value="TreeGrafter"/>
</dbReference>
<evidence type="ECO:0000259" key="2">
    <source>
        <dbReference type="Pfam" id="PF00171"/>
    </source>
</evidence>
<dbReference type="GO" id="GO:0006210">
    <property type="term" value="P:thymine catabolic process"/>
    <property type="evidence" value="ECO:0007669"/>
    <property type="project" value="TreeGrafter"/>
</dbReference>
<dbReference type="Gene3D" id="3.40.309.10">
    <property type="entry name" value="Aldehyde Dehydrogenase, Chain A, domain 2"/>
    <property type="match status" value="1"/>
</dbReference>
<dbReference type="FunFam" id="3.40.309.10:FF:000002">
    <property type="entry name" value="Methylmalonate-semialdehyde dehydrogenase (Acylating)"/>
    <property type="match status" value="1"/>
</dbReference>
<accession>A0A7S0YWS7</accession>